<feature type="domain" description="Tlde1" evidence="1">
    <location>
        <begin position="1313"/>
        <end position="1408"/>
    </location>
</feature>
<evidence type="ECO:0000313" key="2">
    <source>
        <dbReference type="EMBL" id="QDX27365.1"/>
    </source>
</evidence>
<dbReference type="PANTHER" id="PTHR32305:SF15">
    <property type="entry name" value="PROTEIN RHSA-RELATED"/>
    <property type="match status" value="1"/>
</dbReference>
<dbReference type="InterPro" id="IPR050708">
    <property type="entry name" value="T6SS_VgrG/RHS"/>
</dbReference>
<evidence type="ECO:0000259" key="1">
    <source>
        <dbReference type="Pfam" id="PF10908"/>
    </source>
</evidence>
<dbReference type="Gene3D" id="2.180.10.10">
    <property type="entry name" value="RHS repeat-associated core"/>
    <property type="match status" value="4"/>
</dbReference>
<gene>
    <name evidence="2" type="ORF">FPZ54_16030</name>
</gene>
<dbReference type="EMBL" id="CP042239">
    <property type="protein sequence ID" value="QDX27365.1"/>
    <property type="molecule type" value="Genomic_DNA"/>
</dbReference>
<dbReference type="NCBIfam" id="TIGR03696">
    <property type="entry name" value="Rhs_assc_core"/>
    <property type="match status" value="1"/>
</dbReference>
<sequence>MTVEMTGAVEVPALFGGRNLINLIARLAVTVLLMCPSVAWSQASNSAVPPDTAVISPGGVDMVSGQYRDTTRDLAIGPDGNGGLAVDRISRGPMLFRTNWYIYLERKIQWVKNPDDGLPNITSMSFSAHRGAMAKSFWAALDYSSFTDFSRSANGEDKLERLASGSNYYFKHTTTEGVVTNFEATSDGGNAFATSVVYPTGVTYSLLYDTGGPSSSKRLKRVTSNAGYQLIFQYFGGSDAHKIQKVCAINLAITTPPTSDTCPSGAQSVGYTYLNDTVASVTDSAVQVSFVTNSYSGSSLTAQAFYKPGLTATPYVTNTISSVEGISFEAAKGKAVTQQVFADGRSITYSYTNLDPQTSDPAIFGGGYARGTGWIENGVASTTLGWSYRQEVLGPAGSAGPLYVPPSPETITDPLGRVTTNEFSGAPVMPYQRLIARTLPNGRVESFTYYGGRLTGRTWTAAIGTSDDPNSISLTYNCTTWVVCAKPVTVTDARGHTTNYTYDITHGGVLTETLPAPQSGAARPQKRYTYAQYYAWYKNTSGTLVQASTPIWLLTQISECRAATSADPASCVGTNNEIKTVFTYGTSGTANNLLPSSQSVTAWDATTNGLVTATTSWTYDANGDKLTEDGPAAGTADTTRWRYDAMRRVIGVISPDPDGSGSGNPHPAVRNTYDAAGRLTKVEKGTVASQSDTHWAAFAASESIETTYDLLDRKLTETKKSGTTHYALTQYSYDLFGRHECTAVRMNPAAYSSLPSSACTLGTEGSFGPDRITKNFYDDGGQLIKVQQGVGTSVQIDYARYEYTLNGQHSAVIDANGNRAEFAYDGHDRKVKWTFPSKDTIGATNPDDYELYGYDANGNRTSFRKRDETLFGYTFDALNRVTEQTIDGSGTTTYSYNLQNLRLTAADTLGTTAFGYDGFGRLVSEQSLSSLRLLTYRYDIVGNRTRVTHPDGAYFTYSYDMLNRMVGISENGSTLVATLNYDSKGRQIGSTRAGVATTYDHDDVSRLIKIADNLWSTPNDVELSFSYTPAGQIATRDRNNDGYRFTDYANANALYTVNGLNQYETASTGSLCYDNNGNLTLDAYYAYKYDANNRLIERRAKVDATCPTVNYEGPVSASLAYDAMGRLYQTTDGGSGITRFVYSGDELVLEMNSSGTVTKRYVHGPGEDDPILFYDGSTVSSSTRRSLQVDHQGSIVSIADNSGVALIINAYDEYGTPKLTNGGRFQYTGQSWIPELGMYYYKARIYSPRLGRFLQTDPIGYKDNINLYSYVANNPINLIDPSGKTKIWFNSRTGYLRIDPETKGRNPYSIRATSGRSGPCMNNPGCERKPFEGPIPRGLYHIKSSEISNPSRVRDVVRNSNGDWGDWRVRLHRQAERSYPQSQIWPVTRDGFFLHGGSLEGSAGCIDIGGGLFGDSMTNMLLQDIQADPDGTVPVRVQEEDPDNKNYPMSRSDLLDRMTQGRGLKINIIE</sequence>
<dbReference type="KEGG" id="ssua:FPZ54_16030"/>
<name>A0A518RIT8_9SPHN</name>
<dbReference type="PANTHER" id="PTHR32305">
    <property type="match status" value="1"/>
</dbReference>
<dbReference type="Proteomes" id="UP000318055">
    <property type="component" value="Chromosome"/>
</dbReference>
<organism evidence="2 3">
    <name type="scientific">Sphingomonas suaedae</name>
    <dbReference type="NCBI Taxonomy" id="2599297"/>
    <lineage>
        <taxon>Bacteria</taxon>
        <taxon>Pseudomonadati</taxon>
        <taxon>Pseudomonadota</taxon>
        <taxon>Alphaproteobacteria</taxon>
        <taxon>Sphingomonadales</taxon>
        <taxon>Sphingomonadaceae</taxon>
        <taxon>Sphingomonas</taxon>
    </lineage>
</organism>
<dbReference type="InterPro" id="IPR022385">
    <property type="entry name" value="Rhs_assc_core"/>
</dbReference>
<protein>
    <submittedName>
        <fullName evidence="2">DUF2778 domain-containing protein</fullName>
    </submittedName>
</protein>
<dbReference type="InterPro" id="IPR021225">
    <property type="entry name" value="Tlde1_dom"/>
</dbReference>
<dbReference type="Pfam" id="PF10908">
    <property type="entry name" value="Tlde1_dom"/>
    <property type="match status" value="1"/>
</dbReference>
<dbReference type="OrthoDB" id="6057489at2"/>
<evidence type="ECO:0000313" key="3">
    <source>
        <dbReference type="Proteomes" id="UP000318055"/>
    </source>
</evidence>
<proteinExistence type="predicted"/>
<dbReference type="PRINTS" id="PR00394">
    <property type="entry name" value="RHSPROTEIN"/>
</dbReference>
<keyword evidence="3" id="KW-1185">Reference proteome</keyword>
<reference evidence="2 3" key="1">
    <citation type="submission" date="2019-07" db="EMBL/GenBank/DDBJ databases">
        <title>Sphingomonas alkalisoli sp. nov., isolated from rhizosphere soil of Suaedae salsa.</title>
        <authorList>
            <person name="Zhang H."/>
            <person name="Xu L."/>
            <person name="Zhang J.-X."/>
            <person name="Sun J.-Q."/>
        </authorList>
    </citation>
    <scope>NUCLEOTIDE SEQUENCE [LARGE SCALE GENOMIC DNA]</scope>
    <source>
        <strain evidence="2 3">XS-10</strain>
    </source>
</reference>
<accession>A0A518RIT8</accession>